<evidence type="ECO:0000313" key="3">
    <source>
        <dbReference type="EMBL" id="KAI3426489.1"/>
    </source>
</evidence>
<feature type="compositionally biased region" description="Acidic residues" evidence="2">
    <location>
        <begin position="333"/>
        <end position="345"/>
    </location>
</feature>
<reference evidence="3" key="1">
    <citation type="journal article" date="2019" name="Plant J.">
        <title>Chlorella vulgaris genome assembly and annotation reveals the molecular basis for metabolic acclimation to high light conditions.</title>
        <authorList>
            <person name="Cecchin M."/>
            <person name="Marcolungo L."/>
            <person name="Rossato M."/>
            <person name="Girolomoni L."/>
            <person name="Cosentino E."/>
            <person name="Cuine S."/>
            <person name="Li-Beisson Y."/>
            <person name="Delledonne M."/>
            <person name="Ballottari M."/>
        </authorList>
    </citation>
    <scope>NUCLEOTIDE SEQUENCE</scope>
    <source>
        <strain evidence="3">211/11P</strain>
    </source>
</reference>
<name>A0A9D4TIT6_CHLVU</name>
<feature type="compositionally biased region" description="Low complexity" evidence="2">
    <location>
        <begin position="280"/>
        <end position="307"/>
    </location>
</feature>
<dbReference type="Proteomes" id="UP001055712">
    <property type="component" value="Unassembled WGS sequence"/>
</dbReference>
<feature type="compositionally biased region" description="Basic residues" evidence="2">
    <location>
        <begin position="316"/>
        <end position="326"/>
    </location>
</feature>
<evidence type="ECO:0000256" key="2">
    <source>
        <dbReference type="SAM" id="MobiDB-lite"/>
    </source>
</evidence>
<feature type="region of interest" description="Disordered" evidence="2">
    <location>
        <begin position="280"/>
        <end position="445"/>
    </location>
</feature>
<proteinExistence type="predicted"/>
<dbReference type="OrthoDB" id="515064at2759"/>
<reference evidence="3" key="2">
    <citation type="submission" date="2020-11" db="EMBL/GenBank/DDBJ databases">
        <authorList>
            <person name="Cecchin M."/>
            <person name="Marcolungo L."/>
            <person name="Rossato M."/>
            <person name="Girolomoni L."/>
            <person name="Cosentino E."/>
            <person name="Cuine S."/>
            <person name="Li-Beisson Y."/>
            <person name="Delledonne M."/>
            <person name="Ballottari M."/>
        </authorList>
    </citation>
    <scope>NUCLEOTIDE SEQUENCE</scope>
    <source>
        <strain evidence="3">211/11P</strain>
        <tissue evidence="3">Whole cell</tissue>
    </source>
</reference>
<feature type="coiled-coil region" evidence="1">
    <location>
        <begin position="228"/>
        <end position="267"/>
    </location>
</feature>
<dbReference type="GO" id="GO:0000228">
    <property type="term" value="C:nuclear chromosome"/>
    <property type="evidence" value="ECO:0007669"/>
    <property type="project" value="InterPro"/>
</dbReference>
<dbReference type="InterPro" id="IPR006939">
    <property type="entry name" value="SNF5"/>
</dbReference>
<protein>
    <submittedName>
        <fullName evidence="3">Uncharacterized protein</fullName>
    </submittedName>
</protein>
<dbReference type="GO" id="GO:0006338">
    <property type="term" value="P:chromatin remodeling"/>
    <property type="evidence" value="ECO:0007669"/>
    <property type="project" value="InterPro"/>
</dbReference>
<evidence type="ECO:0000256" key="1">
    <source>
        <dbReference type="SAM" id="Coils"/>
    </source>
</evidence>
<organism evidence="3 4">
    <name type="scientific">Chlorella vulgaris</name>
    <name type="common">Green alga</name>
    <dbReference type="NCBI Taxonomy" id="3077"/>
    <lineage>
        <taxon>Eukaryota</taxon>
        <taxon>Viridiplantae</taxon>
        <taxon>Chlorophyta</taxon>
        <taxon>core chlorophytes</taxon>
        <taxon>Trebouxiophyceae</taxon>
        <taxon>Chlorellales</taxon>
        <taxon>Chlorellaceae</taxon>
        <taxon>Chlorella clade</taxon>
        <taxon>Chlorella</taxon>
    </lineage>
</organism>
<accession>A0A9D4TIT6</accession>
<keyword evidence="4" id="KW-1185">Reference proteome</keyword>
<feature type="compositionally biased region" description="Low complexity" evidence="2">
    <location>
        <begin position="349"/>
        <end position="368"/>
    </location>
</feature>
<feature type="compositionally biased region" description="Basic and acidic residues" evidence="2">
    <location>
        <begin position="394"/>
        <end position="403"/>
    </location>
</feature>
<dbReference type="Pfam" id="PF04855">
    <property type="entry name" value="SNF5"/>
    <property type="match status" value="2"/>
</dbReference>
<keyword evidence="1" id="KW-0175">Coiled coil</keyword>
<dbReference type="AlphaFoldDB" id="A0A9D4TIT6"/>
<evidence type="ECO:0000313" key="4">
    <source>
        <dbReference type="Proteomes" id="UP001055712"/>
    </source>
</evidence>
<gene>
    <name evidence="3" type="ORF">D9Q98_008855</name>
</gene>
<dbReference type="EMBL" id="SIDB01000011">
    <property type="protein sequence ID" value="KAI3426489.1"/>
    <property type="molecule type" value="Genomic_DNA"/>
</dbReference>
<sequence length="681" mass="73292">MSVVQAHRAAPRELVPVQLTLGSSKGMLQDWLLWPVASTDAELLEFAEGLVRDLGVPPQFRHPVANTIRSQVAEWVANVPPAAVGPGVRRELVKLDVVLGGSLRVRDQFWWDLHSPSPSPEEFAQEMCADSGIDPCHGAALAAAIRIELGKLRRAPPTNLQLPTPRILEAAAGLGADGAGEHIAGGSGEPPLESVYADNCLRSPQDWHDWGPSLHRLSPEEERRLQQQQQLIQQRQQQQLMAQRLQQQQQQQQQLQQQAELDRLKQQAYLQAAAGATQQQQQQQQQGLAAPSTQQPNPPQQRQQAQPKAEDAGGRRQLRQRTGRASRWKELLQQEENDDEEEEAEESIRSIGSGSRGAKSRSAATRGAEGLVGSGSVASRDYQRAAESLMRGDAVLKQEDTGEARPGTRGAARPRQRRQPAKPAGKAVKSAAGNKRTKKAANAASQQLLTPQQQAMLSMPPPSSSSVGAPAGLLTNGLMGSGMDGGLLASSSLVPVPVGGMVPVMGQHPQQQLHEQQQLLPPGMVPQPLPPQQQAMVPQPAAGPGPPGASQQGQMLAAAIVQFARELSMGEQKIQAMLRRPPKEQVTLFRTLNQLVQQARARQQQQPQQQPQQLGEGMVLHGQLGGMGGLPPVPVPVPVPAPGLATDMLPPMPAPLPAAPMPPPQAQPAHQFANLFSEMFD</sequence>
<comment type="caution">
    <text evidence="3">The sequence shown here is derived from an EMBL/GenBank/DDBJ whole genome shotgun (WGS) entry which is preliminary data.</text>
</comment>
<feature type="region of interest" description="Disordered" evidence="2">
    <location>
        <begin position="521"/>
        <end position="552"/>
    </location>
</feature>